<evidence type="ECO:0000256" key="1">
    <source>
        <dbReference type="SAM" id="MobiDB-lite"/>
    </source>
</evidence>
<dbReference type="SUPFAM" id="SSF50475">
    <property type="entry name" value="FMN-binding split barrel"/>
    <property type="match status" value="1"/>
</dbReference>
<accession>A0A4R5A507</accession>
<dbReference type="Pfam" id="PF12900">
    <property type="entry name" value="Pyridox_ox_2"/>
    <property type="match status" value="1"/>
</dbReference>
<dbReference type="InterPro" id="IPR012349">
    <property type="entry name" value="Split_barrel_FMN-bd"/>
</dbReference>
<gene>
    <name evidence="2" type="ORF">E1262_21645</name>
</gene>
<organism evidence="2 3">
    <name type="scientific">Jiangella aurantiaca</name>
    <dbReference type="NCBI Taxonomy" id="2530373"/>
    <lineage>
        <taxon>Bacteria</taxon>
        <taxon>Bacillati</taxon>
        <taxon>Actinomycetota</taxon>
        <taxon>Actinomycetes</taxon>
        <taxon>Jiangellales</taxon>
        <taxon>Jiangellaceae</taxon>
        <taxon>Jiangella</taxon>
    </lineage>
</organism>
<comment type="caution">
    <text evidence="2">The sequence shown here is derived from an EMBL/GenBank/DDBJ whole genome shotgun (WGS) entry which is preliminary data.</text>
</comment>
<protein>
    <submittedName>
        <fullName evidence="2">Pyridoxamine 5'-phosphate oxidase family protein</fullName>
    </submittedName>
</protein>
<feature type="region of interest" description="Disordered" evidence="1">
    <location>
        <begin position="1"/>
        <end position="24"/>
    </location>
</feature>
<keyword evidence="3" id="KW-1185">Reference proteome</keyword>
<sequence length="241" mass="25557">MRRSYSSLSSRPSPKASRRSSATSSRSASLALCSGRRAGRSLIPAFSLRVSEQGYDRRRAGPVTWNARPRGRGPADFRAPAAGPWSLVLAAPGVDAGGVDAIAPADSAGLENLGRSDCFALLRTVPIGRIVFTEAALPAIQPVNFVLDGEDVIIQTGMGSKLAAATRSAVVAFEGDQYDEDALTGWSVVLVGRAEAVADAAERTRLATLGLTPWALGDRPHYIRIRPEIVRGRRLNRPAAL</sequence>
<dbReference type="Gene3D" id="2.30.110.10">
    <property type="entry name" value="Electron Transport, Fmn-binding Protein, Chain A"/>
    <property type="match status" value="1"/>
</dbReference>
<dbReference type="AlphaFoldDB" id="A0A4R5A507"/>
<evidence type="ECO:0000313" key="3">
    <source>
        <dbReference type="Proteomes" id="UP000295217"/>
    </source>
</evidence>
<dbReference type="EMBL" id="SMLB01000037">
    <property type="protein sequence ID" value="TDD66635.1"/>
    <property type="molecule type" value="Genomic_DNA"/>
</dbReference>
<dbReference type="Proteomes" id="UP000295217">
    <property type="component" value="Unassembled WGS sequence"/>
</dbReference>
<name>A0A4R5A507_9ACTN</name>
<proteinExistence type="predicted"/>
<dbReference type="InterPro" id="IPR024747">
    <property type="entry name" value="Pyridox_Oxase-rel"/>
</dbReference>
<dbReference type="OrthoDB" id="5193072at2"/>
<evidence type="ECO:0000313" key="2">
    <source>
        <dbReference type="EMBL" id="TDD66635.1"/>
    </source>
</evidence>
<reference evidence="2 3" key="1">
    <citation type="submission" date="2019-02" db="EMBL/GenBank/DDBJ databases">
        <title>Draft genome sequences of novel Actinobacteria.</title>
        <authorList>
            <person name="Sahin N."/>
            <person name="Ay H."/>
            <person name="Saygin H."/>
        </authorList>
    </citation>
    <scope>NUCLEOTIDE SEQUENCE [LARGE SCALE GENOMIC DNA]</scope>
    <source>
        <strain evidence="2 3">8K307</strain>
    </source>
</reference>